<comment type="caution">
    <text evidence="5">The sequence shown here is derived from an EMBL/GenBank/DDBJ whole genome shotgun (WGS) entry which is preliminary data.</text>
</comment>
<dbReference type="InterPro" id="IPR050397">
    <property type="entry name" value="Env_Response_Regulators"/>
</dbReference>
<dbReference type="Pfam" id="PF00027">
    <property type="entry name" value="cNMP_binding"/>
    <property type="match status" value="1"/>
</dbReference>
<organism evidence="5 6">
    <name type="scientific">Brevundimonas balnearis</name>
    <dbReference type="NCBI Taxonomy" id="1572858"/>
    <lineage>
        <taxon>Bacteria</taxon>
        <taxon>Pseudomonadati</taxon>
        <taxon>Pseudomonadota</taxon>
        <taxon>Alphaproteobacteria</taxon>
        <taxon>Caulobacterales</taxon>
        <taxon>Caulobacteraceae</taxon>
        <taxon>Brevundimonas</taxon>
    </lineage>
</organism>
<protein>
    <submittedName>
        <fullName evidence="5">Crp/Fnr family transcriptional regulator</fullName>
    </submittedName>
</protein>
<keyword evidence="1" id="KW-0805">Transcription regulation</keyword>
<evidence type="ECO:0000259" key="4">
    <source>
        <dbReference type="SMART" id="SM00100"/>
    </source>
</evidence>
<reference evidence="5 6" key="1">
    <citation type="submission" date="2024-09" db="EMBL/GenBank/DDBJ databases">
        <authorList>
            <person name="Sun Q."/>
            <person name="Mori K."/>
        </authorList>
    </citation>
    <scope>NUCLEOTIDE SEQUENCE [LARGE SCALE GENOMIC DNA]</scope>
    <source>
        <strain evidence="5 6">NCAIM B.02621</strain>
    </source>
</reference>
<evidence type="ECO:0000256" key="3">
    <source>
        <dbReference type="ARBA" id="ARBA00023163"/>
    </source>
</evidence>
<keyword evidence="2" id="KW-0238">DNA-binding</keyword>
<dbReference type="SUPFAM" id="SSF51206">
    <property type="entry name" value="cAMP-binding domain-like"/>
    <property type="match status" value="1"/>
</dbReference>
<dbReference type="SMART" id="SM00100">
    <property type="entry name" value="cNMP"/>
    <property type="match status" value="1"/>
</dbReference>
<dbReference type="InterPro" id="IPR012318">
    <property type="entry name" value="HTH_CRP"/>
</dbReference>
<gene>
    <name evidence="5" type="ORF">ACFFGE_09360</name>
</gene>
<dbReference type="InterPro" id="IPR000595">
    <property type="entry name" value="cNMP-bd_dom"/>
</dbReference>
<evidence type="ECO:0000313" key="6">
    <source>
        <dbReference type="Proteomes" id="UP001589906"/>
    </source>
</evidence>
<dbReference type="PANTHER" id="PTHR24567:SF74">
    <property type="entry name" value="HTH-TYPE TRANSCRIPTIONAL REGULATOR ARCR"/>
    <property type="match status" value="1"/>
</dbReference>
<evidence type="ECO:0000313" key="5">
    <source>
        <dbReference type="EMBL" id="MFC0634085.1"/>
    </source>
</evidence>
<accession>A0ABV6R394</accession>
<dbReference type="InterPro" id="IPR036390">
    <property type="entry name" value="WH_DNA-bd_sf"/>
</dbReference>
<dbReference type="RefSeq" id="WP_376836073.1">
    <property type="nucleotide sequence ID" value="NZ_JBHLSW010000006.1"/>
</dbReference>
<keyword evidence="6" id="KW-1185">Reference proteome</keyword>
<evidence type="ECO:0000256" key="1">
    <source>
        <dbReference type="ARBA" id="ARBA00023015"/>
    </source>
</evidence>
<dbReference type="EMBL" id="JBHLSW010000006">
    <property type="protein sequence ID" value="MFC0634085.1"/>
    <property type="molecule type" value="Genomic_DNA"/>
</dbReference>
<dbReference type="InterPro" id="IPR014710">
    <property type="entry name" value="RmlC-like_jellyroll"/>
</dbReference>
<feature type="domain" description="Cyclic nucleotide-binding" evidence="4">
    <location>
        <begin position="5"/>
        <end position="126"/>
    </location>
</feature>
<dbReference type="SUPFAM" id="SSF46785">
    <property type="entry name" value="Winged helix' DNA-binding domain"/>
    <property type="match status" value="1"/>
</dbReference>
<name>A0ABV6R394_9CAUL</name>
<dbReference type="Gene3D" id="2.60.120.10">
    <property type="entry name" value="Jelly Rolls"/>
    <property type="match status" value="1"/>
</dbReference>
<sequence>MQNLWLAQLPSADRARVERVTEVRPFSKGDILYETGETPEAVWFPTQGVIGLATVIDADRSVDSALIGPEGLVGVTCGPMNARAVSRAVARSEGAALCVAADRFAEMLEASAPLREALSRFTEALFAQVQQTAACNAQHPLEARFSRRLLDLQDRLDADRLELTQFDVAAMLGVRRATVSEVGALVEDRGLIRRGRGWMRIVDRKGLEGLACGCYGALRRVGEDLGVAA</sequence>
<dbReference type="InterPro" id="IPR018490">
    <property type="entry name" value="cNMP-bd_dom_sf"/>
</dbReference>
<dbReference type="PANTHER" id="PTHR24567">
    <property type="entry name" value="CRP FAMILY TRANSCRIPTIONAL REGULATORY PROTEIN"/>
    <property type="match status" value="1"/>
</dbReference>
<dbReference type="CDD" id="cd00038">
    <property type="entry name" value="CAP_ED"/>
    <property type="match status" value="1"/>
</dbReference>
<keyword evidence="3" id="KW-0804">Transcription</keyword>
<dbReference type="Proteomes" id="UP001589906">
    <property type="component" value="Unassembled WGS sequence"/>
</dbReference>
<dbReference type="Pfam" id="PF13545">
    <property type="entry name" value="HTH_Crp_2"/>
    <property type="match status" value="1"/>
</dbReference>
<proteinExistence type="predicted"/>
<evidence type="ECO:0000256" key="2">
    <source>
        <dbReference type="ARBA" id="ARBA00023125"/>
    </source>
</evidence>